<keyword evidence="2" id="KW-1185">Reference proteome</keyword>
<protein>
    <submittedName>
        <fullName evidence="1">Uncharacterized protein</fullName>
    </submittedName>
</protein>
<dbReference type="Proteomes" id="UP000003688">
    <property type="component" value="Unassembled WGS sequence"/>
</dbReference>
<reference evidence="1 2" key="1">
    <citation type="journal article" date="2011" name="J. Bacteriol.">
        <title>Genome sequence of 'Pedosphaera parvula' Ellin514, an aerobic Verrucomicrobial isolate from pasture soil.</title>
        <authorList>
            <person name="Kant R."/>
            <person name="van Passel M.W."/>
            <person name="Sangwan P."/>
            <person name="Palva A."/>
            <person name="Lucas S."/>
            <person name="Copeland A."/>
            <person name="Lapidus A."/>
            <person name="Glavina Del Rio T."/>
            <person name="Dalin E."/>
            <person name="Tice H."/>
            <person name="Bruce D."/>
            <person name="Goodwin L."/>
            <person name="Pitluck S."/>
            <person name="Chertkov O."/>
            <person name="Larimer F.W."/>
            <person name="Land M.L."/>
            <person name="Hauser L."/>
            <person name="Brettin T.S."/>
            <person name="Detter J.C."/>
            <person name="Han S."/>
            <person name="de Vos W.M."/>
            <person name="Janssen P.H."/>
            <person name="Smidt H."/>
        </authorList>
    </citation>
    <scope>NUCLEOTIDE SEQUENCE [LARGE SCALE GENOMIC DNA]</scope>
    <source>
        <strain evidence="1 2">Ellin514</strain>
    </source>
</reference>
<name>B9XDC2_PEDPL</name>
<comment type="caution">
    <text evidence="1">The sequence shown here is derived from an EMBL/GenBank/DDBJ whole genome shotgun (WGS) entry which is preliminary data.</text>
</comment>
<evidence type="ECO:0000313" key="1">
    <source>
        <dbReference type="EMBL" id="EEF62068.1"/>
    </source>
</evidence>
<organism evidence="1 2">
    <name type="scientific">Pedosphaera parvula (strain Ellin514)</name>
    <dbReference type="NCBI Taxonomy" id="320771"/>
    <lineage>
        <taxon>Bacteria</taxon>
        <taxon>Pseudomonadati</taxon>
        <taxon>Verrucomicrobiota</taxon>
        <taxon>Pedosphaerae</taxon>
        <taxon>Pedosphaerales</taxon>
        <taxon>Pedosphaeraceae</taxon>
        <taxon>Pedosphaera</taxon>
    </lineage>
</organism>
<evidence type="ECO:0000313" key="2">
    <source>
        <dbReference type="Proteomes" id="UP000003688"/>
    </source>
</evidence>
<dbReference type="AlphaFoldDB" id="B9XDC2"/>
<accession>B9XDC2</accession>
<sequence>MGLLSQGSVDAMMDGTEFQVACTNGTHATHDLKISRQPQVGRVTPCAPH</sequence>
<dbReference type="STRING" id="320771.Cflav_PD6343"/>
<proteinExistence type="predicted"/>
<gene>
    <name evidence="1" type="ORF">Cflav_PD6343</name>
</gene>
<dbReference type="EMBL" id="ABOX02000006">
    <property type="protein sequence ID" value="EEF62068.1"/>
    <property type="molecule type" value="Genomic_DNA"/>
</dbReference>